<dbReference type="PANTHER" id="PTHR22604">
    <property type="entry name" value="OXIDOREDUCTASES"/>
    <property type="match status" value="1"/>
</dbReference>
<evidence type="ECO:0000313" key="6">
    <source>
        <dbReference type="Proteomes" id="UP000557749"/>
    </source>
</evidence>
<evidence type="ECO:0000259" key="4">
    <source>
        <dbReference type="Pfam" id="PF22725"/>
    </source>
</evidence>
<dbReference type="InterPro" id="IPR036291">
    <property type="entry name" value="NAD(P)-bd_dom_sf"/>
</dbReference>
<comment type="caution">
    <text evidence="5">The sequence shown here is derived from an EMBL/GenBank/DDBJ whole genome shotgun (WGS) entry which is preliminary data.</text>
</comment>
<reference evidence="5 6" key="1">
    <citation type="submission" date="2020-07" db="EMBL/GenBank/DDBJ databases">
        <title>Characterization of Pectobacterium aroidearum strains causing soft rot on Amorphophallus konjac.</title>
        <authorList>
            <person name="Xie H."/>
        </authorList>
    </citation>
    <scope>NUCLEOTIDE SEQUENCE [LARGE SCALE GENOMIC DNA]</scope>
    <source>
        <strain evidence="5 6">MY7</strain>
    </source>
</reference>
<dbReference type="Gene3D" id="3.30.360.10">
    <property type="entry name" value="Dihydrodipicolinate Reductase, domain 2"/>
    <property type="match status" value="1"/>
</dbReference>
<evidence type="ECO:0000313" key="5">
    <source>
        <dbReference type="EMBL" id="MBA5206073.1"/>
    </source>
</evidence>
<dbReference type="Gene3D" id="3.40.50.720">
    <property type="entry name" value="NAD(P)-binding Rossmann-like Domain"/>
    <property type="match status" value="1"/>
</dbReference>
<proteinExistence type="inferred from homology"/>
<comment type="similarity">
    <text evidence="1">Belongs to the Gfo/Idh/MocA family.</text>
</comment>
<dbReference type="GO" id="GO:0016491">
    <property type="term" value="F:oxidoreductase activity"/>
    <property type="evidence" value="ECO:0007669"/>
    <property type="project" value="UniProtKB-KW"/>
</dbReference>
<dbReference type="GO" id="GO:0000166">
    <property type="term" value="F:nucleotide binding"/>
    <property type="evidence" value="ECO:0007669"/>
    <property type="project" value="InterPro"/>
</dbReference>
<feature type="domain" description="GFO/IDH/MocA-like oxidoreductase" evidence="4">
    <location>
        <begin position="131"/>
        <end position="247"/>
    </location>
</feature>
<dbReference type="SUPFAM" id="SSF55347">
    <property type="entry name" value="Glyceraldehyde-3-phosphate dehydrogenase-like, C-terminal domain"/>
    <property type="match status" value="1"/>
</dbReference>
<dbReference type="SUPFAM" id="SSF51735">
    <property type="entry name" value="NAD(P)-binding Rossmann-fold domains"/>
    <property type="match status" value="1"/>
</dbReference>
<dbReference type="PANTHER" id="PTHR22604:SF105">
    <property type="entry name" value="TRANS-1,2-DIHYDROBENZENE-1,2-DIOL DEHYDROGENASE"/>
    <property type="match status" value="1"/>
</dbReference>
<dbReference type="RefSeq" id="WP_181846095.1">
    <property type="nucleotide sequence ID" value="NZ_JACERJ010000017.1"/>
</dbReference>
<dbReference type="Proteomes" id="UP000557749">
    <property type="component" value="Unassembled WGS sequence"/>
</dbReference>
<feature type="domain" description="Gfo/Idh/MocA-like oxidoreductase N-terminal" evidence="3">
    <location>
        <begin position="4"/>
        <end position="122"/>
    </location>
</feature>
<sequence length="329" mass="36659">MKKIKWAIMGTGTIAKNFAKGLQSLEDAELYAVASRSIASAIQFGQNYEAQKYYGSYEEMVRDSEVDVVYIATPNSAHKDNILLCLNHNKPVLCEKPFTLNVKETQEVIRVARERNVFLMEGMWSRFFPIMQKVQEWIDADLIGPIRMVTADFGFRREGEPEERKISLHRAGGALMDVGIYPISFASWVLKKEPVCIKGVASLYETGVDELSAMTFQYESGQLAVLSCSINTPTVKEARIIGNKGAIVIPDFAKATSATLSIIGEEPVTITLPLEGNGYNYEAAEVMSCLRENKTESNIMPLSETLSIMASMDELRLQWGIVFPTENQA</sequence>
<dbReference type="InterPro" id="IPR000683">
    <property type="entry name" value="Gfo/Idh/MocA-like_OxRdtase_N"/>
</dbReference>
<gene>
    <name evidence="5" type="ORF">H2Y57_20565</name>
</gene>
<evidence type="ECO:0000256" key="1">
    <source>
        <dbReference type="ARBA" id="ARBA00010928"/>
    </source>
</evidence>
<accession>A0AAW3SYZ3</accession>
<organism evidence="5 6">
    <name type="scientific">Pectobacterium aroidearum</name>
    <dbReference type="NCBI Taxonomy" id="1201031"/>
    <lineage>
        <taxon>Bacteria</taxon>
        <taxon>Pseudomonadati</taxon>
        <taxon>Pseudomonadota</taxon>
        <taxon>Gammaproteobacteria</taxon>
        <taxon>Enterobacterales</taxon>
        <taxon>Pectobacteriaceae</taxon>
        <taxon>Pectobacterium</taxon>
    </lineage>
</organism>
<evidence type="ECO:0000256" key="2">
    <source>
        <dbReference type="ARBA" id="ARBA00023002"/>
    </source>
</evidence>
<dbReference type="InterPro" id="IPR050984">
    <property type="entry name" value="Gfo/Idh/MocA_domain"/>
</dbReference>
<dbReference type="Pfam" id="PF01408">
    <property type="entry name" value="GFO_IDH_MocA"/>
    <property type="match status" value="1"/>
</dbReference>
<dbReference type="InterPro" id="IPR055170">
    <property type="entry name" value="GFO_IDH_MocA-like_dom"/>
</dbReference>
<keyword evidence="2" id="KW-0560">Oxidoreductase</keyword>
<evidence type="ECO:0000259" key="3">
    <source>
        <dbReference type="Pfam" id="PF01408"/>
    </source>
</evidence>
<dbReference type="Pfam" id="PF22725">
    <property type="entry name" value="GFO_IDH_MocA_C3"/>
    <property type="match status" value="1"/>
</dbReference>
<dbReference type="EMBL" id="JACERJ010000017">
    <property type="protein sequence ID" value="MBA5206073.1"/>
    <property type="molecule type" value="Genomic_DNA"/>
</dbReference>
<protein>
    <submittedName>
        <fullName evidence="5">Gfo/Idh/MocA family oxidoreductase</fullName>
    </submittedName>
</protein>
<name>A0AAW3SYZ3_9GAMM</name>
<dbReference type="AlphaFoldDB" id="A0AAW3SYZ3"/>